<protein>
    <submittedName>
        <fullName evidence="1">Uncharacterized protein</fullName>
    </submittedName>
</protein>
<proteinExistence type="predicted"/>
<accession>A0A4C1XK08</accession>
<gene>
    <name evidence="1" type="ORF">EVAR_47044_1</name>
</gene>
<dbReference type="EMBL" id="BGZK01000844">
    <property type="protein sequence ID" value="GBP62607.1"/>
    <property type="molecule type" value="Genomic_DNA"/>
</dbReference>
<sequence length="124" mass="13675">MSDRRALIEREWGFRISHSLNERQQRELSHLLSIQVVGNALETTLELRVYMDGDDHLFSGGSQAEMATPAQHRRSVTTRNSAVGYLARSSASRPDRADCSICLQPAINTTAAPPTAGGSDYEFP</sequence>
<name>A0A4C1XK08_EUMVA</name>
<evidence type="ECO:0000313" key="2">
    <source>
        <dbReference type="Proteomes" id="UP000299102"/>
    </source>
</evidence>
<comment type="caution">
    <text evidence="1">The sequence shown here is derived from an EMBL/GenBank/DDBJ whole genome shotgun (WGS) entry which is preliminary data.</text>
</comment>
<keyword evidence="2" id="KW-1185">Reference proteome</keyword>
<reference evidence="1 2" key="1">
    <citation type="journal article" date="2019" name="Commun. Biol.">
        <title>The bagworm genome reveals a unique fibroin gene that provides high tensile strength.</title>
        <authorList>
            <person name="Kono N."/>
            <person name="Nakamura H."/>
            <person name="Ohtoshi R."/>
            <person name="Tomita M."/>
            <person name="Numata K."/>
            <person name="Arakawa K."/>
        </authorList>
    </citation>
    <scope>NUCLEOTIDE SEQUENCE [LARGE SCALE GENOMIC DNA]</scope>
</reference>
<dbReference type="AlphaFoldDB" id="A0A4C1XK08"/>
<organism evidence="1 2">
    <name type="scientific">Eumeta variegata</name>
    <name type="common">Bagworm moth</name>
    <name type="synonym">Eumeta japonica</name>
    <dbReference type="NCBI Taxonomy" id="151549"/>
    <lineage>
        <taxon>Eukaryota</taxon>
        <taxon>Metazoa</taxon>
        <taxon>Ecdysozoa</taxon>
        <taxon>Arthropoda</taxon>
        <taxon>Hexapoda</taxon>
        <taxon>Insecta</taxon>
        <taxon>Pterygota</taxon>
        <taxon>Neoptera</taxon>
        <taxon>Endopterygota</taxon>
        <taxon>Lepidoptera</taxon>
        <taxon>Glossata</taxon>
        <taxon>Ditrysia</taxon>
        <taxon>Tineoidea</taxon>
        <taxon>Psychidae</taxon>
        <taxon>Oiketicinae</taxon>
        <taxon>Eumeta</taxon>
    </lineage>
</organism>
<evidence type="ECO:0000313" key="1">
    <source>
        <dbReference type="EMBL" id="GBP62607.1"/>
    </source>
</evidence>
<dbReference type="Proteomes" id="UP000299102">
    <property type="component" value="Unassembled WGS sequence"/>
</dbReference>